<dbReference type="SMART" id="SM00382">
    <property type="entry name" value="AAA"/>
    <property type="match status" value="1"/>
</dbReference>
<dbReference type="InterPro" id="IPR027417">
    <property type="entry name" value="P-loop_NTPase"/>
</dbReference>
<dbReference type="Pfam" id="PF00005">
    <property type="entry name" value="ABC_tran"/>
    <property type="match status" value="1"/>
</dbReference>
<keyword evidence="2" id="KW-0547">Nucleotide-binding</keyword>
<dbReference type="PANTHER" id="PTHR24220">
    <property type="entry name" value="IMPORT ATP-BINDING PROTEIN"/>
    <property type="match status" value="1"/>
</dbReference>
<dbReference type="SUPFAM" id="SSF52540">
    <property type="entry name" value="P-loop containing nucleoside triphosphate hydrolases"/>
    <property type="match status" value="1"/>
</dbReference>
<dbReference type="CDD" id="cd03255">
    <property type="entry name" value="ABC_MJ0796_LolCDE_FtsE"/>
    <property type="match status" value="1"/>
</dbReference>
<dbReference type="EMBL" id="AP018694">
    <property type="protein sequence ID" value="BBE19530.1"/>
    <property type="molecule type" value="Genomic_DNA"/>
</dbReference>
<dbReference type="KEGG" id="anf:AQPE_3715"/>
<dbReference type="Gene3D" id="3.40.50.300">
    <property type="entry name" value="P-loop containing nucleotide triphosphate hydrolases"/>
    <property type="match status" value="1"/>
</dbReference>
<evidence type="ECO:0000313" key="7">
    <source>
        <dbReference type="Proteomes" id="UP001193389"/>
    </source>
</evidence>
<dbReference type="GO" id="GO:0005524">
    <property type="term" value="F:ATP binding"/>
    <property type="evidence" value="ECO:0007669"/>
    <property type="project" value="UniProtKB-KW"/>
</dbReference>
<feature type="domain" description="ABC transporter" evidence="5">
    <location>
        <begin position="5"/>
        <end position="231"/>
    </location>
</feature>
<gene>
    <name evidence="6" type="ORF">AQPE_3715</name>
</gene>
<proteinExistence type="inferred from homology"/>
<protein>
    <submittedName>
        <fullName evidence="6">ABC transporter</fullName>
    </submittedName>
</protein>
<evidence type="ECO:0000256" key="1">
    <source>
        <dbReference type="ARBA" id="ARBA00022448"/>
    </source>
</evidence>
<dbReference type="Proteomes" id="UP001193389">
    <property type="component" value="Chromosome"/>
</dbReference>
<dbReference type="GO" id="GO:0022857">
    <property type="term" value="F:transmembrane transporter activity"/>
    <property type="evidence" value="ECO:0007669"/>
    <property type="project" value="UniProtKB-ARBA"/>
</dbReference>
<dbReference type="InterPro" id="IPR017871">
    <property type="entry name" value="ABC_transporter-like_CS"/>
</dbReference>
<comment type="similarity">
    <text evidence="4">Belongs to the ABC transporter superfamily. Macrolide exporter (TC 3.A.1.122) family.</text>
</comment>
<dbReference type="GO" id="GO:0016887">
    <property type="term" value="F:ATP hydrolysis activity"/>
    <property type="evidence" value="ECO:0007669"/>
    <property type="project" value="InterPro"/>
</dbReference>
<dbReference type="RefSeq" id="WP_318347765.1">
    <property type="nucleotide sequence ID" value="NZ_AP018694.1"/>
</dbReference>
<dbReference type="InterPro" id="IPR015854">
    <property type="entry name" value="ABC_transpr_LolD-like"/>
</dbReference>
<reference evidence="6" key="1">
    <citation type="journal article" date="2020" name="Int. J. Syst. Evol. Microbiol.">
        <title>Aquipluma nitroreducens gen. nov. sp. nov., a novel facultatively anaerobic bacterium isolated from a freshwater lake.</title>
        <authorList>
            <person name="Watanabe M."/>
            <person name="Kojima H."/>
            <person name="Fukui M."/>
        </authorList>
    </citation>
    <scope>NUCLEOTIDE SEQUENCE</scope>
    <source>
        <strain evidence="6">MeG22</strain>
    </source>
</reference>
<dbReference type="FunFam" id="3.40.50.300:FF:000032">
    <property type="entry name" value="Export ABC transporter ATP-binding protein"/>
    <property type="match status" value="1"/>
</dbReference>
<dbReference type="PANTHER" id="PTHR24220:SF86">
    <property type="entry name" value="ABC TRANSPORTER ABCH.1"/>
    <property type="match status" value="1"/>
</dbReference>
<dbReference type="InterPro" id="IPR003593">
    <property type="entry name" value="AAA+_ATPase"/>
</dbReference>
<dbReference type="GO" id="GO:0005886">
    <property type="term" value="C:plasma membrane"/>
    <property type="evidence" value="ECO:0007669"/>
    <property type="project" value="TreeGrafter"/>
</dbReference>
<dbReference type="GO" id="GO:0098796">
    <property type="term" value="C:membrane protein complex"/>
    <property type="evidence" value="ECO:0007669"/>
    <property type="project" value="UniProtKB-ARBA"/>
</dbReference>
<dbReference type="InterPro" id="IPR017911">
    <property type="entry name" value="MacB-like_ATP-bd"/>
</dbReference>
<keyword evidence="7" id="KW-1185">Reference proteome</keyword>
<dbReference type="PROSITE" id="PS00211">
    <property type="entry name" value="ABC_TRANSPORTER_1"/>
    <property type="match status" value="1"/>
</dbReference>
<sequence length="232" mass="25864">MESVIKLEKIVKNYKVGTQIVRALRSVSLNINRGEYVAIMGASGSGKSTMMNVIGCLDTPTSGFYELNKQDVSHLSDDELAEIRNKEIGFVFQTFNLLPRNTALENVMLPLVYAGVKKQQRIEKAEKILTEVGLADRIEHKPNELSGGQRQRVAVARALINNPSILLADEPTGNLDSKISEEIMQLFAEIHRKGNTLVVVTHEESIAMHAHRIIRLKDGEIEADYVNPNPVY</sequence>
<dbReference type="AlphaFoldDB" id="A0A5K7SD84"/>
<keyword evidence="1" id="KW-0813">Transport</keyword>
<dbReference type="InterPro" id="IPR003439">
    <property type="entry name" value="ABC_transporter-like_ATP-bd"/>
</dbReference>
<keyword evidence="3" id="KW-0067">ATP-binding</keyword>
<evidence type="ECO:0000256" key="2">
    <source>
        <dbReference type="ARBA" id="ARBA00022741"/>
    </source>
</evidence>
<evidence type="ECO:0000256" key="4">
    <source>
        <dbReference type="ARBA" id="ARBA00038388"/>
    </source>
</evidence>
<dbReference type="PROSITE" id="PS50893">
    <property type="entry name" value="ABC_TRANSPORTER_2"/>
    <property type="match status" value="1"/>
</dbReference>
<name>A0A5K7SD84_9BACT</name>
<accession>A0A5K7SD84</accession>
<organism evidence="6 7">
    <name type="scientific">Aquipluma nitroreducens</name>
    <dbReference type="NCBI Taxonomy" id="2010828"/>
    <lineage>
        <taxon>Bacteria</taxon>
        <taxon>Pseudomonadati</taxon>
        <taxon>Bacteroidota</taxon>
        <taxon>Bacteroidia</taxon>
        <taxon>Marinilabiliales</taxon>
        <taxon>Prolixibacteraceae</taxon>
        <taxon>Aquipluma</taxon>
    </lineage>
</organism>
<evidence type="ECO:0000256" key="3">
    <source>
        <dbReference type="ARBA" id="ARBA00022840"/>
    </source>
</evidence>
<evidence type="ECO:0000259" key="5">
    <source>
        <dbReference type="PROSITE" id="PS50893"/>
    </source>
</evidence>
<evidence type="ECO:0000313" key="6">
    <source>
        <dbReference type="EMBL" id="BBE19530.1"/>
    </source>
</evidence>